<dbReference type="PROSITE" id="PS50967">
    <property type="entry name" value="HRDC"/>
    <property type="match status" value="1"/>
</dbReference>
<accession>A0A150GD88</accession>
<dbReference type="GO" id="GO:0000166">
    <property type="term" value="F:nucleotide binding"/>
    <property type="evidence" value="ECO:0007669"/>
    <property type="project" value="InterPro"/>
</dbReference>
<organism evidence="2 3">
    <name type="scientific">Gonium pectorale</name>
    <name type="common">Green alga</name>
    <dbReference type="NCBI Taxonomy" id="33097"/>
    <lineage>
        <taxon>Eukaryota</taxon>
        <taxon>Viridiplantae</taxon>
        <taxon>Chlorophyta</taxon>
        <taxon>core chlorophytes</taxon>
        <taxon>Chlorophyceae</taxon>
        <taxon>CS clade</taxon>
        <taxon>Chlamydomonadales</taxon>
        <taxon>Volvocaceae</taxon>
        <taxon>Gonium</taxon>
    </lineage>
</organism>
<reference evidence="3" key="1">
    <citation type="journal article" date="2016" name="Nat. Commun.">
        <title>The Gonium pectorale genome demonstrates co-option of cell cycle regulation during the evolution of multicellularity.</title>
        <authorList>
            <person name="Hanschen E.R."/>
            <person name="Marriage T.N."/>
            <person name="Ferris P.J."/>
            <person name="Hamaji T."/>
            <person name="Toyoda A."/>
            <person name="Fujiyama A."/>
            <person name="Neme R."/>
            <person name="Noguchi H."/>
            <person name="Minakuchi Y."/>
            <person name="Suzuki M."/>
            <person name="Kawai-Toyooka H."/>
            <person name="Smith D.R."/>
            <person name="Sparks H."/>
            <person name="Anderson J."/>
            <person name="Bakaric R."/>
            <person name="Luria V."/>
            <person name="Karger A."/>
            <person name="Kirschner M.W."/>
            <person name="Durand P.M."/>
            <person name="Michod R.E."/>
            <person name="Nozaki H."/>
            <person name="Olson B.J."/>
        </authorList>
    </citation>
    <scope>NUCLEOTIDE SEQUENCE [LARGE SCALE GENOMIC DNA]</scope>
    <source>
        <strain evidence="3">NIES-2863</strain>
    </source>
</reference>
<evidence type="ECO:0000313" key="3">
    <source>
        <dbReference type="Proteomes" id="UP000075714"/>
    </source>
</evidence>
<dbReference type="SUPFAM" id="SSF47819">
    <property type="entry name" value="HRDC-like"/>
    <property type="match status" value="1"/>
</dbReference>
<name>A0A150GD88_GONPE</name>
<dbReference type="Pfam" id="PF00570">
    <property type="entry name" value="HRDC"/>
    <property type="match status" value="1"/>
</dbReference>
<gene>
    <name evidence="2" type="ORF">GPECTOR_33g660</name>
</gene>
<dbReference type="SMART" id="SM00341">
    <property type="entry name" value="HRDC"/>
    <property type="match status" value="1"/>
</dbReference>
<dbReference type="AlphaFoldDB" id="A0A150GD88"/>
<dbReference type="OrthoDB" id="1920326at2759"/>
<feature type="domain" description="HRDC" evidence="1">
    <location>
        <begin position="5"/>
        <end position="85"/>
    </location>
</feature>
<keyword evidence="3" id="KW-1185">Reference proteome</keyword>
<sequence length="135" mass="14780">MFTSSTEQDGLRDALRRWRTTEANAKGVPAFMIFHDSVIDGIVALRPRTQRDLLRVKGVGPHTVNEHGQALLALVGEFVVNAEPAGPAAVVAHEPGLLPVPRSLAHDGELWRPEDYELLLRLHRAGEGLKASHGR</sequence>
<dbReference type="EMBL" id="LSYV01000034">
    <property type="protein sequence ID" value="KXZ47778.1"/>
    <property type="molecule type" value="Genomic_DNA"/>
</dbReference>
<evidence type="ECO:0000313" key="2">
    <source>
        <dbReference type="EMBL" id="KXZ47778.1"/>
    </source>
</evidence>
<evidence type="ECO:0000259" key="1">
    <source>
        <dbReference type="PROSITE" id="PS50967"/>
    </source>
</evidence>
<comment type="caution">
    <text evidence="2">The sequence shown here is derived from an EMBL/GenBank/DDBJ whole genome shotgun (WGS) entry which is preliminary data.</text>
</comment>
<dbReference type="Proteomes" id="UP000075714">
    <property type="component" value="Unassembled WGS sequence"/>
</dbReference>
<protein>
    <recommendedName>
        <fullName evidence="1">HRDC domain-containing protein</fullName>
    </recommendedName>
</protein>
<dbReference type="InterPro" id="IPR010997">
    <property type="entry name" value="HRDC-like_sf"/>
</dbReference>
<dbReference type="GO" id="GO:0003676">
    <property type="term" value="F:nucleic acid binding"/>
    <property type="evidence" value="ECO:0007669"/>
    <property type="project" value="InterPro"/>
</dbReference>
<dbReference type="InterPro" id="IPR044876">
    <property type="entry name" value="HRDC_dom_sf"/>
</dbReference>
<dbReference type="Gene3D" id="1.10.150.80">
    <property type="entry name" value="HRDC domain"/>
    <property type="match status" value="1"/>
</dbReference>
<proteinExistence type="predicted"/>
<dbReference type="InterPro" id="IPR002121">
    <property type="entry name" value="HRDC_dom"/>
</dbReference>